<organism evidence="1 2">
    <name type="scientific">Mucilaginibacter paludis DSM 18603</name>
    <dbReference type="NCBI Taxonomy" id="714943"/>
    <lineage>
        <taxon>Bacteria</taxon>
        <taxon>Pseudomonadati</taxon>
        <taxon>Bacteroidota</taxon>
        <taxon>Sphingobacteriia</taxon>
        <taxon>Sphingobacteriales</taxon>
        <taxon>Sphingobacteriaceae</taxon>
        <taxon>Mucilaginibacter</taxon>
    </lineage>
</organism>
<reference evidence="1" key="1">
    <citation type="submission" date="2011-09" db="EMBL/GenBank/DDBJ databases">
        <title>The permanent draft genome of Mucilaginibacter paludis DSM 18603.</title>
        <authorList>
            <consortium name="US DOE Joint Genome Institute (JGI-PGF)"/>
            <person name="Lucas S."/>
            <person name="Han J."/>
            <person name="Lapidus A."/>
            <person name="Bruce D."/>
            <person name="Goodwin L."/>
            <person name="Pitluck S."/>
            <person name="Peters L."/>
            <person name="Kyrpides N."/>
            <person name="Mavromatis K."/>
            <person name="Ivanova N."/>
            <person name="Mikhailova N."/>
            <person name="Held B."/>
            <person name="Detter J.C."/>
            <person name="Tapia R."/>
            <person name="Han C."/>
            <person name="Land M."/>
            <person name="Hauser L."/>
            <person name="Markowitz V."/>
            <person name="Cheng J.-F."/>
            <person name="Hugenholtz P."/>
            <person name="Woyke T."/>
            <person name="Wu D."/>
            <person name="Tindall B."/>
            <person name="Brambilla E."/>
            <person name="Klenk H.-P."/>
            <person name="Eisen J.A."/>
        </authorList>
    </citation>
    <scope>NUCLEOTIDE SEQUENCE [LARGE SCALE GENOMIC DNA]</scope>
    <source>
        <strain evidence="1">DSM 18603</strain>
    </source>
</reference>
<dbReference type="EMBL" id="CM001403">
    <property type="protein sequence ID" value="EHQ28625.1"/>
    <property type="molecule type" value="Genomic_DNA"/>
</dbReference>
<dbReference type="HOGENOM" id="CLU_115839_0_0_10"/>
<keyword evidence="2" id="KW-1185">Reference proteome</keyword>
<proteinExistence type="predicted"/>
<dbReference type="Pfam" id="PF08713">
    <property type="entry name" value="DNA_alkylation"/>
    <property type="match status" value="1"/>
</dbReference>
<dbReference type="InterPro" id="IPR016024">
    <property type="entry name" value="ARM-type_fold"/>
</dbReference>
<gene>
    <name evidence="1" type="ORF">Mucpa_4535</name>
</gene>
<dbReference type="Gene3D" id="1.25.40.290">
    <property type="entry name" value="ARM repeat domains"/>
    <property type="match status" value="1"/>
</dbReference>
<name>H1Y582_9SPHI</name>
<evidence type="ECO:0000313" key="2">
    <source>
        <dbReference type="Proteomes" id="UP000002774"/>
    </source>
</evidence>
<dbReference type="OrthoDB" id="9797162at2"/>
<dbReference type="STRING" id="714943.Mucpa_4535"/>
<dbReference type="InterPro" id="IPR014825">
    <property type="entry name" value="DNA_alkylation"/>
</dbReference>
<evidence type="ECO:0008006" key="3">
    <source>
        <dbReference type="Google" id="ProtNLM"/>
    </source>
</evidence>
<dbReference type="Gene3D" id="1.10.1240.70">
    <property type="match status" value="1"/>
</dbReference>
<evidence type="ECO:0000313" key="1">
    <source>
        <dbReference type="EMBL" id="EHQ28625.1"/>
    </source>
</evidence>
<dbReference type="eggNOG" id="COG1413">
    <property type="taxonomic scope" value="Bacteria"/>
</dbReference>
<dbReference type="AlphaFoldDB" id="H1Y582"/>
<sequence length="207" mass="23506">MLKAIIDELKKTEHGFKHIMEAGDGLLNTGETDYLQIAADLLTEESYQGRMLATYLLGQLSVSCPAALTLLKTRVVHDGNWRVQEMLAKAIDYYCAATGYEKSLPEIEIWLTDAQPNLNRAVIEGLRIWTGRPYFKQHPEIAIQLISGQKANQSEYVRKSVGNALRDIGKKHIELILEETKMWDLSDVKVMFVHQLIFGNNNRYVAI</sequence>
<dbReference type="SUPFAM" id="SSF48371">
    <property type="entry name" value="ARM repeat"/>
    <property type="match status" value="1"/>
</dbReference>
<dbReference type="RefSeq" id="WP_008509499.1">
    <property type="nucleotide sequence ID" value="NZ_CM001403.1"/>
</dbReference>
<accession>H1Y582</accession>
<dbReference type="Proteomes" id="UP000002774">
    <property type="component" value="Chromosome"/>
</dbReference>
<protein>
    <recommendedName>
        <fullName evidence="3">HEAT domain containing protein</fullName>
    </recommendedName>
</protein>